<gene>
    <name evidence="1" type="ORF">WPS_02170</name>
</gene>
<dbReference type="PANTHER" id="PTHR33361">
    <property type="entry name" value="GLR0591 PROTEIN"/>
    <property type="match status" value="1"/>
</dbReference>
<dbReference type="Proteomes" id="UP001317532">
    <property type="component" value="Chromosome"/>
</dbReference>
<dbReference type="RefSeq" id="WP_317996020.1">
    <property type="nucleotide sequence ID" value="NZ_AP025523.1"/>
</dbReference>
<proteinExistence type="predicted"/>
<dbReference type="AlphaFoldDB" id="A0AAN1XV25"/>
<dbReference type="PANTHER" id="PTHR33361:SF2">
    <property type="entry name" value="DUF885 DOMAIN-CONTAINING PROTEIN"/>
    <property type="match status" value="1"/>
</dbReference>
<evidence type="ECO:0000313" key="1">
    <source>
        <dbReference type="EMBL" id="BDE04941.1"/>
    </source>
</evidence>
<keyword evidence="2" id="KW-1185">Reference proteome</keyword>
<protein>
    <recommendedName>
        <fullName evidence="3">DUF885 domain-containing protein</fullName>
    </recommendedName>
</protein>
<dbReference type="Pfam" id="PF05960">
    <property type="entry name" value="DUF885"/>
    <property type="match status" value="1"/>
</dbReference>
<reference evidence="1 2" key="1">
    <citation type="journal article" date="2022" name="ISME Commun">
        <title>Vulcanimicrobium alpinus gen. nov. sp. nov., the first cultivated representative of the candidate phylum 'Eremiobacterota', is a metabolically versatile aerobic anoxygenic phototroph.</title>
        <authorList>
            <person name="Yabe S."/>
            <person name="Muto K."/>
            <person name="Abe K."/>
            <person name="Yokota A."/>
            <person name="Staudigel H."/>
            <person name="Tebo B.M."/>
        </authorList>
    </citation>
    <scope>NUCLEOTIDE SEQUENCE [LARGE SCALE GENOMIC DNA]</scope>
    <source>
        <strain evidence="1 2">WC8-2</strain>
    </source>
</reference>
<dbReference type="KEGG" id="vab:WPS_02170"/>
<organism evidence="1 2">
    <name type="scientific">Vulcanimicrobium alpinum</name>
    <dbReference type="NCBI Taxonomy" id="3016050"/>
    <lineage>
        <taxon>Bacteria</taxon>
        <taxon>Bacillati</taxon>
        <taxon>Vulcanimicrobiota</taxon>
        <taxon>Vulcanimicrobiia</taxon>
        <taxon>Vulcanimicrobiales</taxon>
        <taxon>Vulcanimicrobiaceae</taxon>
        <taxon>Vulcanimicrobium</taxon>
    </lineage>
</organism>
<evidence type="ECO:0000313" key="2">
    <source>
        <dbReference type="Proteomes" id="UP001317532"/>
    </source>
</evidence>
<accession>A0AAN1XV25</accession>
<name>A0AAN1XV25_UNVUL</name>
<evidence type="ECO:0008006" key="3">
    <source>
        <dbReference type="Google" id="ProtNLM"/>
    </source>
</evidence>
<dbReference type="EMBL" id="AP025523">
    <property type="protein sequence ID" value="BDE04941.1"/>
    <property type="molecule type" value="Genomic_DNA"/>
</dbReference>
<sequence>MSEWVRRSDALAQSVVTLMALAAPEQASNMGLSSADGATTDLRSGWRERIATAASAARTALDAALRDEAEPRLREDIAIMHARIDDIVDGIAVHDAYLVTLVDVPKLAFLGLRVLLGTQNPPERKALALARLRRYAGTDGGEPLAVSAERETRERLAVDGLTGPYDVEVRTMLALHPVLVAGLGEMLRGSGLHGWEDALAAFAAQCDAYARFVEREVLPRARTDHRLPPAAYAFALRHVGVDIAPRELARRAHEAFDAIAAEMQALAPRVAVELGIDAHDYRDVIRALKARQIRGDADAIRAFYEARLAEIETIVRRERLVTLPARPARIRIASLAESAELPVAHMSPPPLVGNTGQVGEFVLPLDVPPAAGSDGTERADDFTHDAVTWTLTAHEARPGHEVQFDRMLEGELSLARAVFAFNSVNVEGWALYAEEIVLPFMPLAAQLCSLLMRLHRAARAFLDPELQSGERTPAEAQAFLEREIVYSPTFARSEVERYTFRAPGQATSYFYGYTKLVALRAATEAALGARFDACAFHDFILDQGLLPPDALGAAVRERFVTAGS</sequence>
<dbReference type="InterPro" id="IPR010281">
    <property type="entry name" value="DUF885"/>
</dbReference>